<dbReference type="Pfam" id="PF13454">
    <property type="entry name" value="NAD_binding_9"/>
    <property type="match status" value="1"/>
</dbReference>
<comment type="caution">
    <text evidence="2">The sequence shown here is derived from an EMBL/GenBank/DDBJ whole genome shotgun (WGS) entry which is preliminary data.</text>
</comment>
<proteinExistence type="predicted"/>
<dbReference type="Proteomes" id="UP000217465">
    <property type="component" value="Unassembled WGS sequence"/>
</dbReference>
<dbReference type="EMBL" id="NSGR01000010">
    <property type="protein sequence ID" value="PCH10706.1"/>
    <property type="molecule type" value="Genomic_DNA"/>
</dbReference>
<dbReference type="InterPro" id="IPR038732">
    <property type="entry name" value="HpyO/CreE_NAD-binding"/>
</dbReference>
<dbReference type="PANTHER" id="PTHR40254:SF1">
    <property type="entry name" value="BLR0577 PROTEIN"/>
    <property type="match status" value="1"/>
</dbReference>
<dbReference type="RefSeq" id="WP_096633960.1">
    <property type="nucleotide sequence ID" value="NZ_NSGR01000010.1"/>
</dbReference>
<accession>A0A854WBC8</accession>
<evidence type="ECO:0000259" key="1">
    <source>
        <dbReference type="Pfam" id="PF13454"/>
    </source>
</evidence>
<dbReference type="InterPro" id="IPR052189">
    <property type="entry name" value="L-asp_N-monooxygenase_NS-form"/>
</dbReference>
<feature type="domain" description="FAD-dependent urate hydroxylase HpyO/Asp monooxygenase CreE-like FAD/NAD(P)-binding" evidence="1">
    <location>
        <begin position="6"/>
        <end position="154"/>
    </location>
</feature>
<dbReference type="Gene3D" id="3.50.50.60">
    <property type="entry name" value="FAD/NAD(P)-binding domain"/>
    <property type="match status" value="1"/>
</dbReference>
<protein>
    <recommendedName>
        <fullName evidence="1">FAD-dependent urate hydroxylase HpyO/Asp monooxygenase CreE-like FAD/NAD(P)-binding domain-containing protein</fullName>
    </recommendedName>
</protein>
<reference evidence="2 3" key="1">
    <citation type="submission" date="2016-06" db="EMBL/GenBank/DDBJ databases">
        <authorList>
            <person name="Haines A.N."/>
            <person name="Council K.R."/>
        </authorList>
    </citation>
    <scope>NUCLEOTIDE SEQUENCE [LARGE SCALE GENOMIC DNA]</scope>
    <source>
        <strain evidence="2 3">SP158-29</strain>
    </source>
</reference>
<sequence length="477" mass="53560">MTKKIAIIGMGVSGLAVLLAISQQTKEYLQSIEISCFDDSEHFGRGIPFQEDDDSALINSPLDDISFDYHQMMDFMDWLKENKYDTSVTYTSRALYGRYMKERAHQLITQLPVTIIKEPVESISYSPSTQTFQLTLTNTRSPQIFDQVHLACGVLPVADPYQLTGHSSYIADPYPIQKELATKSWDNNDVAIIGTGLAAVDVIKWLLLRTTVTIKAFSRSNYFPTVRITQGPDITWHHLTDQTIQTLIDSKSVSYQELDQLFQKELQALGFSNWEKTKNEFLSEGIAGIKLSLDMAEHLYHLQQLASRLVDYLTDLWPLMSPADRHSYQENYGKAIVNLRNPMPEESAQTILEAAAQGRLNIISGVEEINVKGDKFLVGEAITVDQVINATGYQLTEKTIELATPFLQNIVKQELAQIDDLGGLSVRPETMQVMSPKYGAMPTLFAHGALINGVIYQNNSTIKIQKMAERGVVYCNI</sequence>
<dbReference type="PANTHER" id="PTHR40254">
    <property type="entry name" value="BLR0577 PROTEIN"/>
    <property type="match status" value="1"/>
</dbReference>
<dbReference type="SUPFAM" id="SSF51905">
    <property type="entry name" value="FAD/NAD(P)-binding domain"/>
    <property type="match status" value="1"/>
</dbReference>
<evidence type="ECO:0000313" key="2">
    <source>
        <dbReference type="EMBL" id="PCH10706.1"/>
    </source>
</evidence>
<dbReference type="AlphaFoldDB" id="A0A854WBC8"/>
<organism evidence="2 3">
    <name type="scientific">Streptococcus parauberis</name>
    <dbReference type="NCBI Taxonomy" id="1348"/>
    <lineage>
        <taxon>Bacteria</taxon>
        <taxon>Bacillati</taxon>
        <taxon>Bacillota</taxon>
        <taxon>Bacilli</taxon>
        <taxon>Lactobacillales</taxon>
        <taxon>Streptococcaceae</taxon>
        <taxon>Streptococcus</taxon>
    </lineage>
</organism>
<gene>
    <name evidence="2" type="ORF">A9Y57_01996</name>
</gene>
<name>A0A854WBC8_9STRE</name>
<evidence type="ECO:0000313" key="3">
    <source>
        <dbReference type="Proteomes" id="UP000217465"/>
    </source>
</evidence>
<dbReference type="InterPro" id="IPR036188">
    <property type="entry name" value="FAD/NAD-bd_sf"/>
</dbReference>